<dbReference type="GO" id="GO:0005737">
    <property type="term" value="C:cytoplasm"/>
    <property type="evidence" value="ECO:0007669"/>
    <property type="project" value="InterPro"/>
</dbReference>
<gene>
    <name evidence="3" type="ORF">PPAR00522_LOCUS697</name>
</gene>
<dbReference type="SMART" id="SM00360">
    <property type="entry name" value="RRM"/>
    <property type="match status" value="1"/>
</dbReference>
<evidence type="ECO:0000256" key="1">
    <source>
        <dbReference type="PROSITE-ProRule" id="PRU00176"/>
    </source>
</evidence>
<dbReference type="InterPro" id="IPR035979">
    <property type="entry name" value="RBD_domain_sf"/>
</dbReference>
<dbReference type="InterPro" id="IPR012677">
    <property type="entry name" value="Nucleotide-bd_a/b_plait_sf"/>
</dbReference>
<keyword evidence="1" id="KW-0694">RNA-binding</keyword>
<dbReference type="Pfam" id="PF00076">
    <property type="entry name" value="RRM_1"/>
    <property type="match status" value="1"/>
</dbReference>
<dbReference type="EMBL" id="HBFM01001288">
    <property type="protein sequence ID" value="CAD8764313.1"/>
    <property type="molecule type" value="Transcribed_RNA"/>
</dbReference>
<name>A0A7S0UJ90_9CHLO</name>
<evidence type="ECO:0000313" key="3">
    <source>
        <dbReference type="EMBL" id="CAD8764313.1"/>
    </source>
</evidence>
<protein>
    <recommendedName>
        <fullName evidence="2">RRM domain-containing protein</fullName>
    </recommendedName>
</protein>
<organism evidence="3">
    <name type="scientific">Polytomella parva</name>
    <dbReference type="NCBI Taxonomy" id="51329"/>
    <lineage>
        <taxon>Eukaryota</taxon>
        <taxon>Viridiplantae</taxon>
        <taxon>Chlorophyta</taxon>
        <taxon>core chlorophytes</taxon>
        <taxon>Chlorophyceae</taxon>
        <taxon>CS clade</taxon>
        <taxon>Chlamydomonadales</taxon>
        <taxon>Chlamydomonadaceae</taxon>
        <taxon>Polytomella</taxon>
    </lineage>
</organism>
<dbReference type="InterPro" id="IPR008111">
    <property type="entry name" value="RNA-bd_8"/>
</dbReference>
<feature type="domain" description="RRM" evidence="2">
    <location>
        <begin position="50"/>
        <end position="128"/>
    </location>
</feature>
<dbReference type="GO" id="GO:0003723">
    <property type="term" value="F:RNA binding"/>
    <property type="evidence" value="ECO:0007669"/>
    <property type="project" value="UniProtKB-UniRule"/>
</dbReference>
<dbReference type="AlphaFoldDB" id="A0A7S0UJ90"/>
<dbReference type="GO" id="GO:0005634">
    <property type="term" value="C:nucleus"/>
    <property type="evidence" value="ECO:0007669"/>
    <property type="project" value="InterPro"/>
</dbReference>
<dbReference type="SUPFAM" id="SSF54928">
    <property type="entry name" value="RNA-binding domain, RBD"/>
    <property type="match status" value="1"/>
</dbReference>
<dbReference type="PROSITE" id="PS50102">
    <property type="entry name" value="RRM"/>
    <property type="match status" value="1"/>
</dbReference>
<proteinExistence type="predicted"/>
<sequence>MEIEKKTEEIVRRGRGHDNYGDLFERYKGARFQVLNPHAKPGPIASAEGWVIFIVGLHEEAMEDSVNDVFAEFGEIINMYINLDRQSGFVKGYAFLEYREESQAAAAIQAMNGQEFLGKLLHVDWAFKKNPPSRTKKRNQ</sequence>
<reference evidence="3" key="1">
    <citation type="submission" date="2021-01" db="EMBL/GenBank/DDBJ databases">
        <authorList>
            <person name="Corre E."/>
            <person name="Pelletier E."/>
            <person name="Niang G."/>
            <person name="Scheremetjew M."/>
            <person name="Finn R."/>
            <person name="Kale V."/>
            <person name="Holt S."/>
            <person name="Cochrane G."/>
            <person name="Meng A."/>
            <person name="Brown T."/>
            <person name="Cohen L."/>
        </authorList>
    </citation>
    <scope>NUCLEOTIDE SEQUENCE</scope>
    <source>
        <strain evidence="3">SAG 63-3</strain>
    </source>
</reference>
<evidence type="ECO:0000259" key="2">
    <source>
        <dbReference type="PROSITE" id="PS50102"/>
    </source>
</evidence>
<accession>A0A7S0UJ90</accession>
<dbReference type="PANTHER" id="PTHR45894">
    <property type="entry name" value="RNA-BINDING PROTEIN 8A"/>
    <property type="match status" value="1"/>
</dbReference>
<dbReference type="Gene3D" id="3.30.70.330">
    <property type="match status" value="1"/>
</dbReference>
<dbReference type="InterPro" id="IPR000504">
    <property type="entry name" value="RRM_dom"/>
</dbReference>
<dbReference type="GO" id="GO:0006396">
    <property type="term" value="P:RNA processing"/>
    <property type="evidence" value="ECO:0007669"/>
    <property type="project" value="InterPro"/>
</dbReference>
<dbReference type="PRINTS" id="PR01738">
    <property type="entry name" value="RNABINDINGM8"/>
</dbReference>